<evidence type="ECO:0000313" key="2">
    <source>
        <dbReference type="EMBL" id="HAC7591764.1"/>
    </source>
</evidence>
<evidence type="ECO:0000256" key="1">
    <source>
        <dbReference type="SAM" id="MobiDB-lite"/>
    </source>
</evidence>
<reference evidence="2" key="1">
    <citation type="journal article" date="2018" name="Genome Biol.">
        <title>SKESA: strategic k-mer extension for scrupulous assemblies.</title>
        <authorList>
            <person name="Souvorov A."/>
            <person name="Agarwala R."/>
            <person name="Lipman D.J."/>
        </authorList>
    </citation>
    <scope>NUCLEOTIDE SEQUENCE</scope>
    <source>
        <strain evidence="2">SL1_121</strain>
    </source>
</reference>
<dbReference type="EMBL" id="DAAMPC010000221">
    <property type="protein sequence ID" value="HAC7591764.1"/>
    <property type="molecule type" value="Genomic_DNA"/>
</dbReference>
<feature type="compositionally biased region" description="Basic and acidic residues" evidence="1">
    <location>
        <begin position="48"/>
        <end position="58"/>
    </location>
</feature>
<dbReference type="AlphaFoldDB" id="A0A703V7J3"/>
<feature type="region of interest" description="Disordered" evidence="1">
    <location>
        <begin position="31"/>
        <end position="58"/>
    </location>
</feature>
<organism evidence="2">
    <name type="scientific">Salmonella enterica</name>
    <name type="common">Salmonella choleraesuis</name>
    <dbReference type="NCBI Taxonomy" id="28901"/>
    <lineage>
        <taxon>Bacteria</taxon>
        <taxon>Pseudomonadati</taxon>
        <taxon>Pseudomonadota</taxon>
        <taxon>Gammaproteobacteria</taxon>
        <taxon>Enterobacterales</taxon>
        <taxon>Enterobacteriaceae</taxon>
        <taxon>Salmonella</taxon>
    </lineage>
</organism>
<comment type="caution">
    <text evidence="2">The sequence shown here is derived from an EMBL/GenBank/DDBJ whole genome shotgun (WGS) entry which is preliminary data.</text>
</comment>
<sequence length="103" mass="11922">DADHDKRIAENYVYDEVLGINVPRSEFEKRAKFNNDQTSPEASIYGNESDHDKTVRFPSRPKDVQTEIDKYIDLIPSSPSEYSGKSHVSKLRPLAYRNNNYNE</sequence>
<accession>A0A703V7J3</accession>
<gene>
    <name evidence="2" type="ORF">G0F20_22785</name>
</gene>
<feature type="region of interest" description="Disordered" evidence="1">
    <location>
        <begin position="79"/>
        <end position="103"/>
    </location>
</feature>
<feature type="non-terminal residue" evidence="2">
    <location>
        <position position="1"/>
    </location>
</feature>
<proteinExistence type="predicted"/>
<reference evidence="2" key="2">
    <citation type="submission" date="2018-08" db="EMBL/GenBank/DDBJ databases">
        <authorList>
            <consortium name="NCBI Pathogen Detection Project"/>
        </authorList>
    </citation>
    <scope>NUCLEOTIDE SEQUENCE</scope>
    <source>
        <strain evidence="2">SL1_121</strain>
    </source>
</reference>
<name>A0A703V7J3_SALER</name>
<protein>
    <submittedName>
        <fullName evidence="2">Conjugal transfer protein</fullName>
    </submittedName>
</protein>